<dbReference type="InterPro" id="IPR014001">
    <property type="entry name" value="Helicase_ATP-bd"/>
</dbReference>
<dbReference type="SMART" id="SM00490">
    <property type="entry name" value="HELICc"/>
    <property type="match status" value="1"/>
</dbReference>
<feature type="region of interest" description="Disordered" evidence="6">
    <location>
        <begin position="640"/>
        <end position="795"/>
    </location>
</feature>
<dbReference type="GO" id="GO:0016787">
    <property type="term" value="F:hydrolase activity"/>
    <property type="evidence" value="ECO:0007669"/>
    <property type="project" value="UniProtKB-KW"/>
</dbReference>
<organism evidence="10 11">
    <name type="scientific">Clathrus columnatus</name>
    <dbReference type="NCBI Taxonomy" id="1419009"/>
    <lineage>
        <taxon>Eukaryota</taxon>
        <taxon>Fungi</taxon>
        <taxon>Dikarya</taxon>
        <taxon>Basidiomycota</taxon>
        <taxon>Agaricomycotina</taxon>
        <taxon>Agaricomycetes</taxon>
        <taxon>Phallomycetidae</taxon>
        <taxon>Phallales</taxon>
        <taxon>Clathraceae</taxon>
        <taxon>Clathrus</taxon>
    </lineage>
</organism>
<dbReference type="AlphaFoldDB" id="A0AAV5AAH6"/>
<dbReference type="InterPro" id="IPR011545">
    <property type="entry name" value="DEAD/DEAH_box_helicase_dom"/>
</dbReference>
<proteinExistence type="inferred from homology"/>
<comment type="caution">
    <text evidence="10">The sequence shown here is derived from an EMBL/GenBank/DDBJ whole genome shotgun (WGS) entry which is preliminary data.</text>
</comment>
<evidence type="ECO:0000256" key="2">
    <source>
        <dbReference type="ARBA" id="ARBA00022801"/>
    </source>
</evidence>
<evidence type="ECO:0000256" key="7">
    <source>
        <dbReference type="SAM" id="SignalP"/>
    </source>
</evidence>
<dbReference type="PANTHER" id="PTHR24031">
    <property type="entry name" value="RNA HELICASE"/>
    <property type="match status" value="1"/>
</dbReference>
<keyword evidence="1 5" id="KW-0547">Nucleotide-binding</keyword>
<reference evidence="10" key="1">
    <citation type="submission" date="2021-10" db="EMBL/GenBank/DDBJ databases">
        <title>De novo Genome Assembly of Clathrus columnatus (Basidiomycota, Fungi) Using Illumina and Nanopore Sequence Data.</title>
        <authorList>
            <person name="Ogiso-Tanaka E."/>
            <person name="Itagaki H."/>
            <person name="Hosoya T."/>
            <person name="Hosaka K."/>
        </authorList>
    </citation>
    <scope>NUCLEOTIDE SEQUENCE</scope>
    <source>
        <strain evidence="10">MO-923</strain>
    </source>
</reference>
<dbReference type="SMART" id="SM00487">
    <property type="entry name" value="DEXDc"/>
    <property type="match status" value="1"/>
</dbReference>
<dbReference type="EMBL" id="BPWL01000005">
    <property type="protein sequence ID" value="GJJ10587.1"/>
    <property type="molecule type" value="Genomic_DNA"/>
</dbReference>
<evidence type="ECO:0000313" key="10">
    <source>
        <dbReference type="EMBL" id="GJJ10587.1"/>
    </source>
</evidence>
<dbReference type="GO" id="GO:0003723">
    <property type="term" value="F:RNA binding"/>
    <property type="evidence" value="ECO:0007669"/>
    <property type="project" value="UniProtKB-UniRule"/>
</dbReference>
<feature type="signal peptide" evidence="7">
    <location>
        <begin position="1"/>
        <end position="17"/>
    </location>
</feature>
<keyword evidence="2 5" id="KW-0378">Hydrolase</keyword>
<dbReference type="PROSITE" id="PS51194">
    <property type="entry name" value="HELICASE_CTER"/>
    <property type="match status" value="1"/>
</dbReference>
<feature type="compositionally biased region" description="Basic and acidic residues" evidence="6">
    <location>
        <begin position="696"/>
        <end position="777"/>
    </location>
</feature>
<keyword evidence="3 5" id="KW-0067">ATP-binding</keyword>
<feature type="compositionally biased region" description="Basic and acidic residues" evidence="6">
    <location>
        <begin position="513"/>
        <end position="529"/>
    </location>
</feature>
<dbReference type="GO" id="GO:0003724">
    <property type="term" value="F:RNA helicase activity"/>
    <property type="evidence" value="ECO:0007669"/>
    <property type="project" value="UniProtKB-EC"/>
</dbReference>
<evidence type="ECO:0000256" key="4">
    <source>
        <dbReference type="ARBA" id="ARBA00022884"/>
    </source>
</evidence>
<keyword evidence="11" id="KW-1185">Reference proteome</keyword>
<evidence type="ECO:0000313" key="11">
    <source>
        <dbReference type="Proteomes" id="UP001050691"/>
    </source>
</evidence>
<dbReference type="PROSITE" id="PS51192">
    <property type="entry name" value="HELICASE_ATP_BIND_1"/>
    <property type="match status" value="1"/>
</dbReference>
<accession>A0AAV5AAH6</accession>
<dbReference type="EC" id="3.6.4.13" evidence="5"/>
<gene>
    <name evidence="10" type="ORF">Clacol_004814</name>
</gene>
<name>A0AAV5AAH6_9AGAM</name>
<evidence type="ECO:0000256" key="6">
    <source>
        <dbReference type="SAM" id="MobiDB-lite"/>
    </source>
</evidence>
<keyword evidence="4 5" id="KW-0694">RNA-binding</keyword>
<comment type="domain">
    <text evidence="5">The Q motif is unique to and characteristic of the DEAD box family of RNA helicases and controls ATP binding and hydrolysis.</text>
</comment>
<evidence type="ECO:0000256" key="3">
    <source>
        <dbReference type="ARBA" id="ARBA00022840"/>
    </source>
</evidence>
<dbReference type="SUPFAM" id="SSF52540">
    <property type="entry name" value="P-loop containing nucleoside triphosphate hydrolases"/>
    <property type="match status" value="1"/>
</dbReference>
<comment type="function">
    <text evidence="5">RNA helicase.</text>
</comment>
<comment type="catalytic activity">
    <reaction evidence="5">
        <text>ATP + H2O = ADP + phosphate + H(+)</text>
        <dbReference type="Rhea" id="RHEA:13065"/>
        <dbReference type="ChEBI" id="CHEBI:15377"/>
        <dbReference type="ChEBI" id="CHEBI:15378"/>
        <dbReference type="ChEBI" id="CHEBI:30616"/>
        <dbReference type="ChEBI" id="CHEBI:43474"/>
        <dbReference type="ChEBI" id="CHEBI:456216"/>
        <dbReference type="EC" id="3.6.4.13"/>
    </reaction>
</comment>
<sequence>MLTSVLFFSGNICLRYATTATATATATIPQAHKSSSRGSLESENADQVPFATLKGTMSYETLQAITVKPFKHQTMTAVQSRVLSLLPDLIRPHNPEEQDKTLPPRDMMVKARTGTGKTLAFLVPVIEARLRAIKAAGKQAVQDAALVTDKNLEGRVKRVFTRTNIGALIISPTRELATQIANEALRLSYHHDGFEVRLFSGGLSRRTQMRDFMKGRRDIVVATTGRLLDLANSEPEIKAALATTEMLILDEADTLLEMGFREDIDQIKEFLPPSPQRQTFLFSATISPAIRQIARSTLSPGFTFIDTIGANDVPVHARIPQYHTVLPSAADQISHVLRLVAHDQLTNPGKSKVMIFLPTTKMTQLFSTMIRELKSTALPGRSRTNVYEIHSKRTNDSRVSTSEQFRNDKSGVSVLVTSDVSARGVDYPGVTRVIQVGIPPAPEQYIHRIGRTGRAGTGGRGDLVLLPWEVGFVTWQLTDIPLKPITTNELKSQLETLAEKYDENPAVIEQDESSERVRHPRSSGRDARTNEKLRRIEGLPKGQKDIAVSISSNVEALLPNLEEEAIKETFASLLGYYMSKSPELRVQKGVIVQGCKDWTTGACGLEVPPYVSAAFLEKLGFSDGRTKRFGHSYEDRSAMYSAREHRWSGRGSQRSRDKAKAPPRYANAESEELDPEDPVSDPSEFKTPRYGRSHKERSNYGESRDFRGGRDFQGDRQFGGDRDFTRKDRDFGGNQDFKRDRDFRGNQDFKRDREFRENRQPREDRPFRPRGGDRDQWMPEPGMESNRRRKIEQEG</sequence>
<dbReference type="Gene3D" id="3.40.50.300">
    <property type="entry name" value="P-loop containing nucleotide triphosphate hydrolases"/>
    <property type="match status" value="2"/>
</dbReference>
<feature type="region of interest" description="Disordered" evidence="6">
    <location>
        <begin position="501"/>
        <end position="529"/>
    </location>
</feature>
<evidence type="ECO:0000256" key="5">
    <source>
        <dbReference type="RuleBase" id="RU365068"/>
    </source>
</evidence>
<dbReference type="Proteomes" id="UP001050691">
    <property type="component" value="Unassembled WGS sequence"/>
</dbReference>
<protein>
    <recommendedName>
        <fullName evidence="5">ATP-dependent RNA helicase</fullName>
        <ecNumber evidence="5">3.6.4.13</ecNumber>
    </recommendedName>
</protein>
<feature type="domain" description="Helicase C-terminal" evidence="9">
    <location>
        <begin position="332"/>
        <end position="516"/>
    </location>
</feature>
<keyword evidence="7" id="KW-0732">Signal</keyword>
<feature type="domain" description="Helicase ATP-binding" evidence="8">
    <location>
        <begin position="98"/>
        <end position="304"/>
    </location>
</feature>
<evidence type="ECO:0000259" key="8">
    <source>
        <dbReference type="PROSITE" id="PS51192"/>
    </source>
</evidence>
<evidence type="ECO:0000256" key="1">
    <source>
        <dbReference type="ARBA" id="ARBA00022741"/>
    </source>
</evidence>
<dbReference type="GO" id="GO:0005524">
    <property type="term" value="F:ATP binding"/>
    <property type="evidence" value="ECO:0007669"/>
    <property type="project" value="UniProtKB-UniRule"/>
</dbReference>
<dbReference type="InterPro" id="IPR027417">
    <property type="entry name" value="P-loop_NTPase"/>
</dbReference>
<feature type="compositionally biased region" description="Acidic residues" evidence="6">
    <location>
        <begin position="669"/>
        <end position="679"/>
    </location>
</feature>
<dbReference type="Pfam" id="PF00270">
    <property type="entry name" value="DEAD"/>
    <property type="match status" value="1"/>
</dbReference>
<feature type="chain" id="PRO_5043450408" description="ATP-dependent RNA helicase" evidence="7">
    <location>
        <begin position="18"/>
        <end position="795"/>
    </location>
</feature>
<keyword evidence="5" id="KW-0347">Helicase</keyword>
<comment type="similarity">
    <text evidence="5">Belongs to the DEAD box helicase family.</text>
</comment>
<evidence type="ECO:0000259" key="9">
    <source>
        <dbReference type="PROSITE" id="PS51194"/>
    </source>
</evidence>
<dbReference type="InterPro" id="IPR001650">
    <property type="entry name" value="Helicase_C-like"/>
</dbReference>
<dbReference type="Pfam" id="PF00271">
    <property type="entry name" value="Helicase_C"/>
    <property type="match status" value="1"/>
</dbReference>